<protein>
    <submittedName>
        <fullName evidence="1">Uncharacterized protein</fullName>
    </submittedName>
</protein>
<evidence type="ECO:0000313" key="2">
    <source>
        <dbReference type="Proteomes" id="UP001150581"/>
    </source>
</evidence>
<keyword evidence="2" id="KW-1185">Reference proteome</keyword>
<reference evidence="1" key="1">
    <citation type="submission" date="2022-07" db="EMBL/GenBank/DDBJ databases">
        <title>Phylogenomic reconstructions and comparative analyses of Kickxellomycotina fungi.</title>
        <authorList>
            <person name="Reynolds N.K."/>
            <person name="Stajich J.E."/>
            <person name="Barry K."/>
            <person name="Grigoriev I.V."/>
            <person name="Crous P."/>
            <person name="Smith M.E."/>
        </authorList>
    </citation>
    <scope>NUCLEOTIDE SEQUENCE</scope>
    <source>
        <strain evidence="1">Benny 63K</strain>
    </source>
</reference>
<accession>A0ACC1I638</accession>
<name>A0ACC1I638_9FUNG</name>
<comment type="caution">
    <text evidence="1">The sequence shown here is derived from an EMBL/GenBank/DDBJ whole genome shotgun (WGS) entry which is preliminary data.</text>
</comment>
<organism evidence="1 2">
    <name type="scientific">Kickxella alabastrina</name>
    <dbReference type="NCBI Taxonomy" id="61397"/>
    <lineage>
        <taxon>Eukaryota</taxon>
        <taxon>Fungi</taxon>
        <taxon>Fungi incertae sedis</taxon>
        <taxon>Zoopagomycota</taxon>
        <taxon>Kickxellomycotina</taxon>
        <taxon>Kickxellomycetes</taxon>
        <taxon>Kickxellales</taxon>
        <taxon>Kickxellaceae</taxon>
        <taxon>Kickxella</taxon>
    </lineage>
</organism>
<evidence type="ECO:0000313" key="1">
    <source>
        <dbReference type="EMBL" id="KAJ1888338.1"/>
    </source>
</evidence>
<feature type="non-terminal residue" evidence="1">
    <location>
        <position position="95"/>
    </location>
</feature>
<proteinExistence type="predicted"/>
<gene>
    <name evidence="1" type="ORF">LPJ66_008632</name>
</gene>
<sequence>MSRNPFDDHSSSDPFADDPFGDSGTASAFHSAGAGRQLMADDNEDAVPLHSVQDSDTRGGLFSTGGGGRHGAYSPIGAGADTLGGYSERSAYSDA</sequence>
<dbReference type="Proteomes" id="UP001150581">
    <property type="component" value="Unassembled WGS sequence"/>
</dbReference>
<dbReference type="EMBL" id="JANBPG010001777">
    <property type="protein sequence ID" value="KAJ1888338.1"/>
    <property type="molecule type" value="Genomic_DNA"/>
</dbReference>